<keyword evidence="3" id="KW-0460">Magnesium</keyword>
<dbReference type="EC" id="3.1.3.12" evidence="3"/>
<dbReference type="PANTHER" id="PTHR43768">
    <property type="entry name" value="TREHALOSE 6-PHOSPHATE PHOSPHATASE"/>
    <property type="match status" value="1"/>
</dbReference>
<name>A0ABU2B8R5_9CORY</name>
<accession>A0ABU2B8R5</accession>
<gene>
    <name evidence="4" type="ORF">J2S37_000317</name>
</gene>
<comment type="pathway">
    <text evidence="3">Glycan biosynthesis; trehalose biosynthesis.</text>
</comment>
<evidence type="ECO:0000313" key="5">
    <source>
        <dbReference type="Proteomes" id="UP001183619"/>
    </source>
</evidence>
<dbReference type="SUPFAM" id="SSF56784">
    <property type="entry name" value="HAD-like"/>
    <property type="match status" value="1"/>
</dbReference>
<dbReference type="GO" id="GO:0004805">
    <property type="term" value="F:trehalose-phosphatase activity"/>
    <property type="evidence" value="ECO:0007669"/>
    <property type="project" value="UniProtKB-EC"/>
</dbReference>
<dbReference type="InterPro" id="IPR003337">
    <property type="entry name" value="Trehalose_PPase"/>
</dbReference>
<keyword evidence="3" id="KW-0479">Metal-binding</keyword>
<dbReference type="InterPro" id="IPR023214">
    <property type="entry name" value="HAD_sf"/>
</dbReference>
<reference evidence="4 5" key="1">
    <citation type="submission" date="2023-07" db="EMBL/GenBank/DDBJ databases">
        <title>Sequencing the genomes of 1000 actinobacteria strains.</title>
        <authorList>
            <person name="Klenk H.-P."/>
        </authorList>
    </citation>
    <scope>NUCLEOTIDE SEQUENCE [LARGE SCALE GENOMIC DNA]</scope>
    <source>
        <strain evidence="4 5">DSM 44508</strain>
    </source>
</reference>
<dbReference type="Pfam" id="PF02358">
    <property type="entry name" value="Trehalose_PPase"/>
    <property type="match status" value="1"/>
</dbReference>
<evidence type="ECO:0000313" key="4">
    <source>
        <dbReference type="EMBL" id="MDR7353779.1"/>
    </source>
</evidence>
<protein>
    <recommendedName>
        <fullName evidence="3">Trehalose 6-phosphate phosphatase</fullName>
        <ecNumber evidence="3">3.1.3.12</ecNumber>
    </recommendedName>
</protein>
<dbReference type="NCBIfam" id="TIGR00685">
    <property type="entry name" value="T6PP"/>
    <property type="match status" value="1"/>
</dbReference>
<dbReference type="Proteomes" id="UP001183619">
    <property type="component" value="Unassembled WGS sequence"/>
</dbReference>
<dbReference type="RefSeq" id="WP_277104885.1">
    <property type="nucleotide sequence ID" value="NZ_BAAAJS010000023.1"/>
</dbReference>
<organism evidence="4 5">
    <name type="scientific">Corynebacterium felinum</name>
    <dbReference type="NCBI Taxonomy" id="131318"/>
    <lineage>
        <taxon>Bacteria</taxon>
        <taxon>Bacillati</taxon>
        <taxon>Actinomycetota</taxon>
        <taxon>Actinomycetes</taxon>
        <taxon>Mycobacteriales</taxon>
        <taxon>Corynebacteriaceae</taxon>
        <taxon>Corynebacterium</taxon>
    </lineage>
</organism>
<comment type="similarity">
    <text evidence="3">Belongs to the trehalose phosphatase family.</text>
</comment>
<dbReference type="PANTHER" id="PTHR43768:SF3">
    <property type="entry name" value="TREHALOSE 6-PHOSPHATE PHOSPHATASE"/>
    <property type="match status" value="1"/>
</dbReference>
<evidence type="ECO:0000256" key="2">
    <source>
        <dbReference type="ARBA" id="ARBA00024179"/>
    </source>
</evidence>
<comment type="cofactor">
    <cofactor evidence="3">
        <name>Mg(2+)</name>
        <dbReference type="ChEBI" id="CHEBI:18420"/>
    </cofactor>
</comment>
<dbReference type="InterPro" id="IPR036412">
    <property type="entry name" value="HAD-like_sf"/>
</dbReference>
<dbReference type="Gene3D" id="3.40.50.1000">
    <property type="entry name" value="HAD superfamily/HAD-like"/>
    <property type="match status" value="1"/>
</dbReference>
<comment type="caution">
    <text evidence="4">The sequence shown here is derived from an EMBL/GenBank/DDBJ whole genome shotgun (WGS) entry which is preliminary data.</text>
</comment>
<keyword evidence="5" id="KW-1185">Reference proteome</keyword>
<dbReference type="EMBL" id="JAVDYF010000001">
    <property type="protein sequence ID" value="MDR7353779.1"/>
    <property type="molecule type" value="Genomic_DNA"/>
</dbReference>
<evidence type="ECO:0000256" key="3">
    <source>
        <dbReference type="RuleBase" id="RU361117"/>
    </source>
</evidence>
<proteinExistence type="inferred from homology"/>
<evidence type="ECO:0000256" key="1">
    <source>
        <dbReference type="ARBA" id="ARBA00022801"/>
    </source>
</evidence>
<dbReference type="Gene3D" id="3.30.70.1020">
    <property type="entry name" value="Trehalose-6-phosphate phosphatase related protein, domain 2"/>
    <property type="match status" value="1"/>
</dbReference>
<keyword evidence="1 3" id="KW-0378">Hydrolase</keyword>
<dbReference type="InterPro" id="IPR044651">
    <property type="entry name" value="OTSB-like"/>
</dbReference>
<comment type="catalytic activity">
    <reaction evidence="3">
        <text>alpha,alpha-trehalose 6-phosphate + H2O = alpha,alpha-trehalose + phosphate</text>
        <dbReference type="Rhea" id="RHEA:23420"/>
        <dbReference type="ChEBI" id="CHEBI:15377"/>
        <dbReference type="ChEBI" id="CHEBI:16551"/>
        <dbReference type="ChEBI" id="CHEBI:43474"/>
        <dbReference type="ChEBI" id="CHEBI:58429"/>
        <dbReference type="EC" id="3.1.3.12"/>
    </reaction>
</comment>
<comment type="function">
    <text evidence="2 3">Removes the phosphate from trehalose 6-phosphate to produce free trehalose.</text>
</comment>
<sequence length="247" mass="26050">MIARVPSLLVVSDFDGTLAEFSTDAMNVPINHEAVAALKCLAMLPDTRVAVLSGRDLAGLRRVSGLGDPLILAGSHGAESTLEVAANSTLSDAQRAALNAATKAFEQLIVDLPGAFVEHKPFNRVLHVIACADRARADEVYARASALQISGVSMKPGKFIVEASVVSMNKGVWISQAKALLRPDAVVFIGDDTTDEDGFAVLDDADLGVKVGSGPTLATRRLENVPAVGEFLSQLVCERVKFLEARG</sequence>